<organism evidence="1 2">
    <name type="scientific">Sulfurospirillum barnesii (strain ATCC 700032 / DSM 10660 / SES-3)</name>
    <dbReference type="NCBI Taxonomy" id="760154"/>
    <lineage>
        <taxon>Bacteria</taxon>
        <taxon>Pseudomonadati</taxon>
        <taxon>Campylobacterota</taxon>
        <taxon>Epsilonproteobacteria</taxon>
        <taxon>Campylobacterales</taxon>
        <taxon>Sulfurospirillaceae</taxon>
        <taxon>Sulfurospirillum</taxon>
    </lineage>
</organism>
<dbReference type="STRING" id="760154.Sulba_2487"/>
<evidence type="ECO:0000313" key="1">
    <source>
        <dbReference type="EMBL" id="AFL69754.1"/>
    </source>
</evidence>
<accession>I3Y0N0</accession>
<dbReference type="Proteomes" id="UP000006176">
    <property type="component" value="Chromosome"/>
</dbReference>
<keyword evidence="2" id="KW-1185">Reference proteome</keyword>
<dbReference type="HOGENOM" id="CLU_1371590_0_0_7"/>
<name>I3Y0N0_SULBS</name>
<sequence>MQHRDVKAGDVHVIHNFKFMSESERDLYKAKEEDLDKICLVVEPYGFYALKSIEPIQWKPLSTITVSVEDFEVYTKEQIITMLNKKAEAYNVSGTEYKCGYTRNGKEVFGIEVDCGALPNATTKAITIPNHNSLNKYWINSGESYTMPKDRSSTMPLPYIPVNANTANNGAWINLFLQNGTIKIQTYANLTIYTETKIVLNYTKE</sequence>
<dbReference type="RefSeq" id="WP_014770617.1">
    <property type="nucleotide sequence ID" value="NC_018002.1"/>
</dbReference>
<reference evidence="1 2" key="1">
    <citation type="submission" date="2012-06" db="EMBL/GenBank/DDBJ databases">
        <title>Complete sequence of Sulfurospirillum barnesii SES-3.</title>
        <authorList>
            <consortium name="US DOE Joint Genome Institute"/>
            <person name="Lucas S."/>
            <person name="Han J."/>
            <person name="Lapidus A."/>
            <person name="Cheng J.-F."/>
            <person name="Goodwin L."/>
            <person name="Pitluck S."/>
            <person name="Peters L."/>
            <person name="Ovchinnikova G."/>
            <person name="Lu M."/>
            <person name="Detter J.C."/>
            <person name="Han C."/>
            <person name="Tapia R."/>
            <person name="Land M."/>
            <person name="Hauser L."/>
            <person name="Kyrpides N."/>
            <person name="Ivanova N."/>
            <person name="Pagani I."/>
            <person name="Stolz J."/>
            <person name="Arkin A."/>
            <person name="Dehal P."/>
            <person name="Oremland R."/>
            <person name="Saltikov C."/>
            <person name="Basu P."/>
            <person name="Hollibaugh J."/>
            <person name="Newman D."/>
            <person name="Stolyar S."/>
            <person name="Hazen T."/>
            <person name="Woyke T."/>
        </authorList>
    </citation>
    <scope>NUCLEOTIDE SEQUENCE [LARGE SCALE GENOMIC DNA]</scope>
    <source>
        <strain evidence="2">ATCC 700032 / DSM 10660 / SES-3</strain>
    </source>
</reference>
<dbReference type="PATRIC" id="fig|760154.4.peg.2486"/>
<gene>
    <name evidence="1" type="ordered locus">Sulba_2487</name>
</gene>
<dbReference type="AlphaFoldDB" id="I3Y0N0"/>
<protein>
    <submittedName>
        <fullName evidence="1">Uncharacterized protein</fullName>
    </submittedName>
</protein>
<dbReference type="EMBL" id="CP003333">
    <property type="protein sequence ID" value="AFL69754.1"/>
    <property type="molecule type" value="Genomic_DNA"/>
</dbReference>
<dbReference type="KEGG" id="sba:Sulba_2487"/>
<dbReference type="OrthoDB" id="9788689at2"/>
<proteinExistence type="predicted"/>
<evidence type="ECO:0000313" key="2">
    <source>
        <dbReference type="Proteomes" id="UP000006176"/>
    </source>
</evidence>